<evidence type="ECO:0000259" key="5">
    <source>
        <dbReference type="PROSITE" id="PS51032"/>
    </source>
</evidence>
<protein>
    <recommendedName>
        <fullName evidence="5">AP2/ERF domain-containing protein</fullName>
    </recommendedName>
</protein>
<feature type="region of interest" description="Disordered" evidence="4">
    <location>
        <begin position="385"/>
        <end position="506"/>
    </location>
</feature>
<name>A0A0F9JTG6_9ZZZZ</name>
<dbReference type="SUPFAM" id="SSF49899">
    <property type="entry name" value="Concanavalin A-like lectins/glucanases"/>
    <property type="match status" value="1"/>
</dbReference>
<gene>
    <name evidence="6" type="ORF">LCGC14_1415010</name>
</gene>
<dbReference type="PROSITE" id="PS51032">
    <property type="entry name" value="AP2_ERF"/>
    <property type="match status" value="1"/>
</dbReference>
<dbReference type="SMART" id="SM00380">
    <property type="entry name" value="AP2"/>
    <property type="match status" value="1"/>
</dbReference>
<dbReference type="EMBL" id="LAZR01009375">
    <property type="protein sequence ID" value="KKM72988.1"/>
    <property type="molecule type" value="Genomic_DNA"/>
</dbReference>
<evidence type="ECO:0000256" key="3">
    <source>
        <dbReference type="ARBA" id="ARBA00023163"/>
    </source>
</evidence>
<keyword evidence="1" id="KW-0805">Transcription regulation</keyword>
<sequence length="599" mass="64330">MSGLLIPSYGQGFASSAGESDNPGLWDGLGASWPFLGPTGTVLFDESGGHFDGTLSNMDPSSDWVIGQNGWELDFNDSQTVDIQQVLTGLPYTLAAWGVLDTVNAETFVGNRAVSVYRTEQGNSYSGLGVTQNTKAGAFTRDGATAKEIEGSTITLGEPVLLVFTDSPGENQLYLNGRLDASAAWTNTESPGAGDIQLASGRRSLNNRQWDGRLSFAGIWFRALSAAEIQLLFEDPFALHRLRRRVYPAAVAGPPTYNGSAAITLASLSVTGSGTYTPLYEATATLTLGSLSITAAGTYAPLYQGSGTLTVGSLIVAAAGALSYQGTGSLTVGALLVTGAATYTPLYQATGRIHLGEHRGFRHTDGGRPDGQWGRDLYLARLRRQRRAGGRPGRSGGIGRLQHGGLRRQRAVDAGRAFGGGCGDLRAAVPRQRRRDGRQPGRPRHRRHPYRAADPGPDLAPRRGRRRDPAPQRRRREDGPPQPDPGRGGVAPARNLMEPAAPSNRTPYRGVTWHNHASLYRVKLNKRGHFFYLGYYGDPQVAARVYDAAAAMVHGPDAILNFDGRPPAEVPLHEITAKLVAKGFDAEVLLESWRRRVRG</sequence>
<organism evidence="6">
    <name type="scientific">marine sediment metagenome</name>
    <dbReference type="NCBI Taxonomy" id="412755"/>
    <lineage>
        <taxon>unclassified sequences</taxon>
        <taxon>metagenomes</taxon>
        <taxon>ecological metagenomes</taxon>
    </lineage>
</organism>
<dbReference type="SUPFAM" id="SSF54171">
    <property type="entry name" value="DNA-binding domain"/>
    <property type="match status" value="1"/>
</dbReference>
<feature type="compositionally biased region" description="Basic and acidic residues" evidence="4">
    <location>
        <begin position="467"/>
        <end position="479"/>
    </location>
</feature>
<dbReference type="AlphaFoldDB" id="A0A0F9JTG6"/>
<dbReference type="GO" id="GO:0003677">
    <property type="term" value="F:DNA binding"/>
    <property type="evidence" value="ECO:0007669"/>
    <property type="project" value="UniProtKB-KW"/>
</dbReference>
<keyword evidence="2" id="KW-0238">DNA-binding</keyword>
<reference evidence="6" key="1">
    <citation type="journal article" date="2015" name="Nature">
        <title>Complex archaea that bridge the gap between prokaryotes and eukaryotes.</title>
        <authorList>
            <person name="Spang A."/>
            <person name="Saw J.H."/>
            <person name="Jorgensen S.L."/>
            <person name="Zaremba-Niedzwiedzka K."/>
            <person name="Martijn J."/>
            <person name="Lind A.E."/>
            <person name="van Eijk R."/>
            <person name="Schleper C."/>
            <person name="Guy L."/>
            <person name="Ettema T.J."/>
        </authorList>
    </citation>
    <scope>NUCLEOTIDE SEQUENCE</scope>
</reference>
<dbReference type="InterPro" id="IPR036955">
    <property type="entry name" value="AP2/ERF_dom_sf"/>
</dbReference>
<dbReference type="Gene3D" id="2.60.120.200">
    <property type="match status" value="1"/>
</dbReference>
<evidence type="ECO:0000256" key="1">
    <source>
        <dbReference type="ARBA" id="ARBA00023015"/>
    </source>
</evidence>
<dbReference type="Pfam" id="PF13385">
    <property type="entry name" value="Laminin_G_3"/>
    <property type="match status" value="1"/>
</dbReference>
<evidence type="ECO:0000256" key="2">
    <source>
        <dbReference type="ARBA" id="ARBA00023125"/>
    </source>
</evidence>
<evidence type="ECO:0000256" key="4">
    <source>
        <dbReference type="SAM" id="MobiDB-lite"/>
    </source>
</evidence>
<evidence type="ECO:0000313" key="6">
    <source>
        <dbReference type="EMBL" id="KKM72988.1"/>
    </source>
</evidence>
<dbReference type="GO" id="GO:0003700">
    <property type="term" value="F:DNA-binding transcription factor activity"/>
    <property type="evidence" value="ECO:0007669"/>
    <property type="project" value="InterPro"/>
</dbReference>
<dbReference type="InterPro" id="IPR001471">
    <property type="entry name" value="AP2/ERF_dom"/>
</dbReference>
<dbReference type="Gene3D" id="3.30.730.10">
    <property type="entry name" value="AP2/ERF domain"/>
    <property type="match status" value="1"/>
</dbReference>
<keyword evidence="3" id="KW-0804">Transcription</keyword>
<accession>A0A0F9JTG6</accession>
<dbReference type="InterPro" id="IPR016177">
    <property type="entry name" value="DNA-bd_dom_sf"/>
</dbReference>
<dbReference type="InterPro" id="IPR013320">
    <property type="entry name" value="ConA-like_dom_sf"/>
</dbReference>
<proteinExistence type="predicted"/>
<feature type="compositionally biased region" description="Basic residues" evidence="4">
    <location>
        <begin position="431"/>
        <end position="450"/>
    </location>
</feature>
<feature type="compositionally biased region" description="Gly residues" evidence="4">
    <location>
        <begin position="390"/>
        <end position="399"/>
    </location>
</feature>
<feature type="domain" description="AP2/ERF" evidence="5">
    <location>
        <begin position="507"/>
        <end position="563"/>
    </location>
</feature>
<comment type="caution">
    <text evidence="6">The sequence shown here is derived from an EMBL/GenBank/DDBJ whole genome shotgun (WGS) entry which is preliminary data.</text>
</comment>